<proteinExistence type="predicted"/>
<name>A0AAJ0PCY1_LATCU</name>
<gene>
    <name evidence="1" type="ORF">FC08_GL001082</name>
</gene>
<evidence type="ECO:0000313" key="1">
    <source>
        <dbReference type="EMBL" id="KRK93341.1"/>
    </source>
</evidence>
<comment type="caution">
    <text evidence="1">The sequence shown here is derived from an EMBL/GenBank/DDBJ whole genome shotgun (WGS) entry which is preliminary data.</text>
</comment>
<evidence type="ECO:0000313" key="2">
    <source>
        <dbReference type="Proteomes" id="UP000050828"/>
    </source>
</evidence>
<organism evidence="1 2">
    <name type="scientific">Latilactobacillus curvatus JCM 1096 = DSM 20019</name>
    <dbReference type="NCBI Taxonomy" id="1293592"/>
    <lineage>
        <taxon>Bacteria</taxon>
        <taxon>Bacillati</taxon>
        <taxon>Bacillota</taxon>
        <taxon>Bacilli</taxon>
        <taxon>Lactobacillales</taxon>
        <taxon>Lactobacillaceae</taxon>
        <taxon>Latilactobacillus</taxon>
    </lineage>
</organism>
<accession>A0AAJ0PCY1</accession>
<reference evidence="1 2" key="1">
    <citation type="journal article" date="2015" name="Genome Announc.">
        <title>Expanding the biotechnology potential of lactobacilli through comparative genomics of 213 strains and associated genera.</title>
        <authorList>
            <person name="Sun Z."/>
            <person name="Harris H.M."/>
            <person name="McCann A."/>
            <person name="Guo C."/>
            <person name="Argimon S."/>
            <person name="Zhang W."/>
            <person name="Yang X."/>
            <person name="Jeffery I.B."/>
            <person name="Cooney J.C."/>
            <person name="Kagawa T.F."/>
            <person name="Liu W."/>
            <person name="Song Y."/>
            <person name="Salvetti E."/>
            <person name="Wrobel A."/>
            <person name="Rasinkangas P."/>
            <person name="Parkhill J."/>
            <person name="Rea M.C."/>
            <person name="O'Sullivan O."/>
            <person name="Ritari J."/>
            <person name="Douillard F.P."/>
            <person name="Paul Ross R."/>
            <person name="Yang R."/>
            <person name="Briner A.E."/>
            <person name="Felis G.E."/>
            <person name="de Vos W.M."/>
            <person name="Barrangou R."/>
            <person name="Klaenhammer T.R."/>
            <person name="Caufield P.W."/>
            <person name="Cui Y."/>
            <person name="Zhang H."/>
            <person name="O'Toole P.W."/>
        </authorList>
    </citation>
    <scope>NUCLEOTIDE SEQUENCE [LARGE SCALE GENOMIC DNA]</scope>
    <source>
        <strain evidence="1 2">DSM 20019</strain>
    </source>
</reference>
<sequence>MKMDNKKDWLMRQVDSFAEGMGYLLSKQSGNSQSEVAFPQENAKKLPFQKELTSLIAANDTRGAAQRLLKLQYAMPEEQFLQLGTWLLLEMKQDSFPNPLTREALTDVLNKIN</sequence>
<protein>
    <submittedName>
        <fullName evidence="1">Uncharacterized protein</fullName>
    </submittedName>
</protein>
<dbReference type="AlphaFoldDB" id="A0AAJ0PCY1"/>
<dbReference type="Proteomes" id="UP000050828">
    <property type="component" value="Unassembled WGS sequence"/>
</dbReference>
<dbReference type="EMBL" id="AZDL01000004">
    <property type="protein sequence ID" value="KRK93341.1"/>
    <property type="molecule type" value="Genomic_DNA"/>
</dbReference>